<comment type="caution">
    <text evidence="2">The sequence shown here is derived from an EMBL/GenBank/DDBJ whole genome shotgun (WGS) entry which is preliminary data.</text>
</comment>
<protein>
    <submittedName>
        <fullName evidence="2">Uncharacterized protein</fullName>
    </submittedName>
</protein>
<keyword evidence="1" id="KW-0472">Membrane</keyword>
<dbReference type="EMBL" id="VSSQ01097158">
    <property type="protein sequence ID" value="MPN40618.1"/>
    <property type="molecule type" value="Genomic_DNA"/>
</dbReference>
<name>A0A645HNL9_9ZZZZ</name>
<sequence length="47" mass="5538">MDSMGTPMWLLTVVIPVGMFFITVQYVRNFFDEYKIFKDNKKSVKTA</sequence>
<dbReference type="AlphaFoldDB" id="A0A645HNL9"/>
<organism evidence="2">
    <name type="scientific">bioreactor metagenome</name>
    <dbReference type="NCBI Taxonomy" id="1076179"/>
    <lineage>
        <taxon>unclassified sequences</taxon>
        <taxon>metagenomes</taxon>
        <taxon>ecological metagenomes</taxon>
    </lineage>
</organism>
<evidence type="ECO:0000313" key="2">
    <source>
        <dbReference type="EMBL" id="MPN40618.1"/>
    </source>
</evidence>
<proteinExistence type="predicted"/>
<reference evidence="2" key="1">
    <citation type="submission" date="2019-08" db="EMBL/GenBank/DDBJ databases">
        <authorList>
            <person name="Kucharzyk K."/>
            <person name="Murdoch R.W."/>
            <person name="Higgins S."/>
            <person name="Loffler F."/>
        </authorList>
    </citation>
    <scope>NUCLEOTIDE SEQUENCE</scope>
</reference>
<evidence type="ECO:0000256" key="1">
    <source>
        <dbReference type="SAM" id="Phobius"/>
    </source>
</evidence>
<accession>A0A645HNL9</accession>
<keyword evidence="1" id="KW-0812">Transmembrane</keyword>
<gene>
    <name evidence="2" type="ORF">SDC9_188156</name>
</gene>
<keyword evidence="1" id="KW-1133">Transmembrane helix</keyword>
<feature type="transmembrane region" description="Helical" evidence="1">
    <location>
        <begin position="6"/>
        <end position="27"/>
    </location>
</feature>